<dbReference type="SMART" id="SM00219">
    <property type="entry name" value="TyrKc"/>
    <property type="match status" value="1"/>
</dbReference>
<dbReference type="GO" id="GO:0005829">
    <property type="term" value="C:cytosol"/>
    <property type="evidence" value="ECO:0007669"/>
    <property type="project" value="UniProtKB-SubCell"/>
</dbReference>
<evidence type="ECO:0000313" key="25">
    <source>
        <dbReference type="Proteomes" id="UP000002281"/>
    </source>
</evidence>
<dbReference type="PROSITE" id="PS50001">
    <property type="entry name" value="SH2"/>
    <property type="match status" value="2"/>
</dbReference>
<dbReference type="Pfam" id="PF07714">
    <property type="entry name" value="PK_Tyr_Ser-Thr"/>
    <property type="match status" value="1"/>
</dbReference>
<evidence type="ECO:0000256" key="14">
    <source>
        <dbReference type="ARBA" id="ARBA00023137"/>
    </source>
</evidence>
<gene>
    <name evidence="24 26" type="primary">SYK</name>
</gene>
<protein>
    <recommendedName>
        <fullName evidence="16">Tyrosine-protein kinase</fullName>
        <ecNumber evidence="16">2.7.10.2</ecNumber>
    </recommendedName>
</protein>
<dbReference type="CDD" id="cd10401">
    <property type="entry name" value="SH2_C-SH2_Syk_like"/>
    <property type="match status" value="1"/>
</dbReference>
<keyword evidence="9 16" id="KW-0418">Kinase</keyword>
<dbReference type="CDD" id="cd09938">
    <property type="entry name" value="SH2_N-SH2_Zap70_Syk_like"/>
    <property type="match status" value="1"/>
</dbReference>
<dbReference type="Bgee" id="ENSECAG00000009488">
    <property type="expression patterns" value="Expressed in blood and 20 other cell types or tissues"/>
</dbReference>
<feature type="binding site" evidence="18">
    <location>
        <begin position="354"/>
        <end position="362"/>
    </location>
    <ligand>
        <name>ATP</name>
        <dbReference type="ChEBI" id="CHEBI:30616"/>
    </ligand>
</feature>
<evidence type="ECO:0000256" key="1">
    <source>
        <dbReference type="ARBA" id="ARBA00004236"/>
    </source>
</evidence>
<dbReference type="RefSeq" id="XP_023483323.1">
    <property type="nucleotide sequence ID" value="XM_023627555.2"/>
</dbReference>
<feature type="domain" description="SH2" evidence="22">
    <location>
        <begin position="167"/>
        <end position="258"/>
    </location>
</feature>
<reference evidence="24 25" key="1">
    <citation type="journal article" date="2009" name="Science">
        <title>Genome sequence, comparative analysis, and population genetics of the domestic horse.</title>
        <authorList>
            <consortium name="Broad Institute Genome Sequencing Platform"/>
            <consortium name="Broad Institute Whole Genome Assembly Team"/>
            <person name="Wade C.M."/>
            <person name="Giulotto E."/>
            <person name="Sigurdsson S."/>
            <person name="Zoli M."/>
            <person name="Gnerre S."/>
            <person name="Imsland F."/>
            <person name="Lear T.L."/>
            <person name="Adelson D.L."/>
            <person name="Bailey E."/>
            <person name="Bellone R.R."/>
            <person name="Bloecker H."/>
            <person name="Distl O."/>
            <person name="Edgar R.C."/>
            <person name="Garber M."/>
            <person name="Leeb T."/>
            <person name="Mauceli E."/>
            <person name="MacLeod J.N."/>
            <person name="Penedo M.C.T."/>
            <person name="Raison J.M."/>
            <person name="Sharpe T."/>
            <person name="Vogel J."/>
            <person name="Andersson L."/>
            <person name="Antczak D.F."/>
            <person name="Biagi T."/>
            <person name="Binns M.M."/>
            <person name="Chowdhary B.P."/>
            <person name="Coleman S.J."/>
            <person name="Della Valle G."/>
            <person name="Fryc S."/>
            <person name="Guerin G."/>
            <person name="Hasegawa T."/>
            <person name="Hill E.W."/>
            <person name="Jurka J."/>
            <person name="Kiialainen A."/>
            <person name="Lindgren G."/>
            <person name="Liu J."/>
            <person name="Magnani E."/>
            <person name="Mickelson J.R."/>
            <person name="Murray J."/>
            <person name="Nergadze S.G."/>
            <person name="Onofrio R."/>
            <person name="Pedroni S."/>
            <person name="Piras M.F."/>
            <person name="Raudsepp T."/>
            <person name="Rocchi M."/>
            <person name="Roeed K.H."/>
            <person name="Ryder O.A."/>
            <person name="Searle S."/>
            <person name="Skow L."/>
            <person name="Swinburne J.E."/>
            <person name="Syvaenen A.C."/>
            <person name="Tozaki T."/>
            <person name="Valberg S.J."/>
            <person name="Vaudin M."/>
            <person name="White J.R."/>
            <person name="Zody M.C."/>
            <person name="Lander E.S."/>
            <person name="Lindblad-Toh K."/>
        </authorList>
    </citation>
    <scope>NUCLEOTIDE SEQUENCE [LARGE SCALE GENOMIC DNA]</scope>
    <source>
        <strain evidence="24 25">Thoroughbred</strain>
    </source>
</reference>
<dbReference type="Gene3D" id="1.10.930.10">
    <property type="entry name" value="Syk Kinase, Chain A, domain 2"/>
    <property type="match status" value="1"/>
</dbReference>
<keyword evidence="6 16" id="KW-0808">Transferase</keyword>
<dbReference type="Proteomes" id="UP000002281">
    <property type="component" value="Chromosome 23"/>
</dbReference>
<dbReference type="PANTHER" id="PTHR24418">
    <property type="entry name" value="TYROSINE-PROTEIN KINASE"/>
    <property type="match status" value="1"/>
</dbReference>
<dbReference type="GO" id="GO:0035556">
    <property type="term" value="P:intracellular signal transduction"/>
    <property type="evidence" value="ECO:0007669"/>
    <property type="project" value="InterPro"/>
</dbReference>
<keyword evidence="4" id="KW-0963">Cytoplasm</keyword>
<dbReference type="InterPro" id="IPR011009">
    <property type="entry name" value="Kinase-like_dom_sf"/>
</dbReference>
<dbReference type="Gene3D" id="3.30.505.10">
    <property type="entry name" value="SH2 domain"/>
    <property type="match status" value="2"/>
</dbReference>
<sequence length="612" mass="69281">MAGGTADGANNLPFFFGNITREEAEDYLVQGGMSDGLYLLRQSRNYLGGFALSVAHGRKAHHYTIERELNGTYAIAGGRTHSSPAELCHYHSQESDGLVCLLTKPFNRPPGVQPKTGPFEDLKENLIREYVKQTWNLQGEALEQAIISQKPQLEKLIATTAHEKMPWFHGKISRDESEQVVLIGSKINGKFLIRARDNNGSYALCLLHEGKVLHYRIDKDKTGKLSIPDGKKFDTLWQLVEHYSYKADGLLRVLTVPCQKIGGQTGNINFGGRPQLPSSHPASSSSQGNHPESSATSNPYELDRGTSATERDAQREAMPMDTEVYESPYADPEEIRPKEVYLDRNLLTLEDNELGSGNFGTVKKGYYQMKKVVKTVAVKILKNEANDPALKDELLAEANVMQQLDNPYIVRMIGICEAESWMLVMEMAELGPLNKYLQQNRHVKDKNIIELVHQVSMGMKYLEESNFVHRDLAARNVLLVTQHYAKISDFGLSKALRADESYYKAQTHGKWPVKWYAPECINYYKFSSKSDVWSFGVLMWEAFSYGQKPYRGMKGSEVSAMLEKGERMGCPAGCPREMYELMKLCWTYEVENRPGFVAVELRLRNYYYDVVN</sequence>
<evidence type="ECO:0000256" key="19">
    <source>
        <dbReference type="PROSITE-ProRule" id="PRU00191"/>
    </source>
</evidence>
<evidence type="ECO:0000256" key="4">
    <source>
        <dbReference type="ARBA" id="ARBA00022490"/>
    </source>
</evidence>
<dbReference type="SMART" id="SM00252">
    <property type="entry name" value="SH2"/>
    <property type="match status" value="2"/>
</dbReference>
<feature type="compositionally biased region" description="Low complexity" evidence="21">
    <location>
        <begin position="277"/>
        <end position="286"/>
    </location>
</feature>
<dbReference type="ExpressionAtlas" id="A0A3Q2H5Q2">
    <property type="expression patterns" value="baseline"/>
</dbReference>
<dbReference type="Pfam" id="PF00017">
    <property type="entry name" value="SH2"/>
    <property type="match status" value="2"/>
</dbReference>
<dbReference type="GeneID" id="100063383"/>
<dbReference type="FunFam" id="1.10.930.10:FF:000001">
    <property type="entry name" value="Tyrosine-protein kinase"/>
    <property type="match status" value="1"/>
</dbReference>
<dbReference type="FunFam" id="1.10.510.10:FF:000216">
    <property type="entry name" value="Tyrosine-protein kinase SYK"/>
    <property type="match status" value="1"/>
</dbReference>
<dbReference type="Ensembl" id="ENSECAT00000049895.2">
    <property type="protein sequence ID" value="ENSECAP00000028698.2"/>
    <property type="gene ID" value="ENSECAG00000009488.4"/>
</dbReference>
<evidence type="ECO:0000313" key="24">
    <source>
        <dbReference type="Ensembl" id="ENSECAP00000028698.2"/>
    </source>
</evidence>
<comment type="subcellular location">
    <subcellularLocation>
        <location evidence="1">Cell membrane</location>
    </subcellularLocation>
    <subcellularLocation>
        <location evidence="2">Cytoplasm</location>
        <location evidence="2">Cytosol</location>
    </subcellularLocation>
</comment>
<keyword evidence="12 19" id="KW-0727">SH2 domain</keyword>
<dbReference type="InterPro" id="IPR020635">
    <property type="entry name" value="Tyr_kinase_cat_dom"/>
</dbReference>
<feature type="compositionally biased region" description="Basic and acidic residues" evidence="21">
    <location>
        <begin position="301"/>
        <end position="315"/>
    </location>
</feature>
<dbReference type="InterPro" id="IPR000719">
    <property type="entry name" value="Prot_kinase_dom"/>
</dbReference>
<dbReference type="InterPro" id="IPR050198">
    <property type="entry name" value="Non-receptor_tyrosine_kinases"/>
</dbReference>
<feature type="domain" description="Protein kinase" evidence="23">
    <location>
        <begin position="348"/>
        <end position="608"/>
    </location>
</feature>
<dbReference type="PROSITE" id="PS00109">
    <property type="entry name" value="PROTEIN_KINASE_TYR"/>
    <property type="match status" value="1"/>
</dbReference>
<evidence type="ECO:0000256" key="3">
    <source>
        <dbReference type="ARBA" id="ARBA00022475"/>
    </source>
</evidence>
<dbReference type="GO" id="GO:0045087">
    <property type="term" value="P:innate immune response"/>
    <property type="evidence" value="ECO:0007669"/>
    <property type="project" value="UniProtKB-KW"/>
</dbReference>
<keyword evidence="25" id="KW-1185">Reference proteome</keyword>
<feature type="region of interest" description="Disordered" evidence="21">
    <location>
        <begin position="266"/>
        <end position="330"/>
    </location>
</feature>
<comment type="catalytic activity">
    <reaction evidence="15 16">
        <text>L-tyrosyl-[protein] + ATP = O-phospho-L-tyrosyl-[protein] + ADP + H(+)</text>
        <dbReference type="Rhea" id="RHEA:10596"/>
        <dbReference type="Rhea" id="RHEA-COMP:10136"/>
        <dbReference type="Rhea" id="RHEA-COMP:20101"/>
        <dbReference type="ChEBI" id="CHEBI:15378"/>
        <dbReference type="ChEBI" id="CHEBI:30616"/>
        <dbReference type="ChEBI" id="CHEBI:46858"/>
        <dbReference type="ChEBI" id="CHEBI:61978"/>
        <dbReference type="ChEBI" id="CHEBI:456216"/>
        <dbReference type="EC" id="2.7.10.2"/>
    </reaction>
</comment>
<evidence type="ECO:0000256" key="13">
    <source>
        <dbReference type="ARBA" id="ARBA00023136"/>
    </source>
</evidence>
<evidence type="ECO:0000256" key="9">
    <source>
        <dbReference type="ARBA" id="ARBA00022777"/>
    </source>
</evidence>
<dbReference type="InterPro" id="IPR036860">
    <property type="entry name" value="SH2_dom_sf"/>
</dbReference>
<evidence type="ECO:0000256" key="5">
    <source>
        <dbReference type="ARBA" id="ARBA00022588"/>
    </source>
</evidence>
<dbReference type="PRINTS" id="PR00109">
    <property type="entry name" value="TYRKINASE"/>
</dbReference>
<dbReference type="InterPro" id="IPR012234">
    <property type="entry name" value="Tyr_kinase_non-rcpt_SYK/ZAP70"/>
</dbReference>
<evidence type="ECO:0000256" key="17">
    <source>
        <dbReference type="PIRSR" id="PIRSR000604-1"/>
    </source>
</evidence>
<evidence type="ECO:0000256" key="16">
    <source>
        <dbReference type="PIRNR" id="PIRNR000604"/>
    </source>
</evidence>
<dbReference type="CTD" id="6850"/>
<keyword evidence="13" id="KW-0472">Membrane</keyword>
<name>A0A3Q2H5Q2_HORSE</name>
<dbReference type="GO" id="GO:0005886">
    <property type="term" value="C:plasma membrane"/>
    <property type="evidence" value="ECO:0007669"/>
    <property type="project" value="UniProtKB-SubCell"/>
</dbReference>
<keyword evidence="11" id="KW-0391">Immunity</keyword>
<dbReference type="FunFam" id="3.30.200.20:FF:000185">
    <property type="entry name" value="Tyrosine-protein kinase"/>
    <property type="match status" value="1"/>
</dbReference>
<evidence type="ECO:0000256" key="21">
    <source>
        <dbReference type="SAM" id="MobiDB-lite"/>
    </source>
</evidence>
<evidence type="ECO:0000256" key="8">
    <source>
        <dbReference type="ARBA" id="ARBA00022741"/>
    </source>
</evidence>
<evidence type="ECO:0000256" key="18">
    <source>
        <dbReference type="PIRSR" id="PIRSR000604-2"/>
    </source>
</evidence>
<dbReference type="GO" id="GO:0004715">
    <property type="term" value="F:non-membrane spanning protein tyrosine kinase activity"/>
    <property type="evidence" value="ECO:0007669"/>
    <property type="project" value="UniProtKB-EC"/>
</dbReference>
<feature type="active site" description="Proton acceptor" evidence="17">
    <location>
        <position position="471"/>
    </location>
</feature>
<evidence type="ECO:0000256" key="20">
    <source>
        <dbReference type="PROSITE-ProRule" id="PRU10141"/>
    </source>
</evidence>
<dbReference type="InterPro" id="IPR017441">
    <property type="entry name" value="Protein_kinase_ATP_BS"/>
</dbReference>
<dbReference type="PRINTS" id="PR00401">
    <property type="entry name" value="SH2DOMAIN"/>
</dbReference>
<dbReference type="InterPro" id="IPR035838">
    <property type="entry name" value="SYK/ZAP-70_N_SH2"/>
</dbReference>
<keyword evidence="10 16" id="KW-0067">ATP-binding</keyword>
<dbReference type="CDD" id="cd05116">
    <property type="entry name" value="PTKc_Syk"/>
    <property type="match status" value="1"/>
</dbReference>
<dbReference type="EC" id="2.7.10.2" evidence="16"/>
<feature type="domain" description="SH2" evidence="22">
    <location>
        <begin position="14"/>
        <end position="106"/>
    </location>
</feature>
<evidence type="ECO:0000256" key="6">
    <source>
        <dbReference type="ARBA" id="ARBA00022679"/>
    </source>
</evidence>
<evidence type="ECO:0000256" key="10">
    <source>
        <dbReference type="ARBA" id="ARBA00022840"/>
    </source>
</evidence>
<dbReference type="FunFam" id="3.30.505.10:FF:000031">
    <property type="entry name" value="Tyrosine-protein kinase"/>
    <property type="match status" value="1"/>
</dbReference>
<keyword evidence="8 16" id="KW-0547">Nucleotide-binding</keyword>
<evidence type="ECO:0000256" key="7">
    <source>
        <dbReference type="ARBA" id="ARBA00022737"/>
    </source>
</evidence>
<feature type="binding site" evidence="18 20">
    <location>
        <position position="379"/>
    </location>
    <ligand>
        <name>ATP</name>
        <dbReference type="ChEBI" id="CHEBI:30616"/>
    </ligand>
</feature>
<dbReference type="GO" id="GO:0005524">
    <property type="term" value="F:ATP binding"/>
    <property type="evidence" value="ECO:0007669"/>
    <property type="project" value="UniProtKB-UniRule"/>
</dbReference>
<reference evidence="24" key="2">
    <citation type="submission" date="2025-08" db="UniProtKB">
        <authorList>
            <consortium name="Ensembl"/>
        </authorList>
    </citation>
    <scope>IDENTIFICATION</scope>
    <source>
        <strain evidence="24">Thoroughbred</strain>
    </source>
</reference>
<dbReference type="SUPFAM" id="SSF55550">
    <property type="entry name" value="SH2 domain"/>
    <property type="match status" value="2"/>
</dbReference>
<evidence type="ECO:0000313" key="26">
    <source>
        <dbReference type="VGNC" id="VGNC:23794"/>
    </source>
</evidence>
<keyword evidence="3" id="KW-1003">Cell membrane</keyword>
<dbReference type="PROSITE" id="PS50011">
    <property type="entry name" value="PROTEIN_KINASE_DOM"/>
    <property type="match status" value="1"/>
</dbReference>
<keyword evidence="7" id="KW-0677">Repeat</keyword>
<evidence type="ECO:0000256" key="2">
    <source>
        <dbReference type="ARBA" id="ARBA00004514"/>
    </source>
</evidence>
<proteinExistence type="inferred from homology"/>
<dbReference type="Gene3D" id="3.30.200.20">
    <property type="entry name" value="Phosphorylase Kinase, domain 1"/>
    <property type="match status" value="1"/>
</dbReference>
<comment type="similarity">
    <text evidence="16">Belongs to the protein kinase superfamily. Tyr protein kinase family. SYK/ZAP-70 subfamily.</text>
</comment>
<evidence type="ECO:0000259" key="22">
    <source>
        <dbReference type="PROSITE" id="PS50001"/>
    </source>
</evidence>
<dbReference type="AlphaFoldDB" id="A0A3Q2H5Q2"/>
<dbReference type="VGNC" id="VGNC:23794">
    <property type="gene designation" value="SYK"/>
</dbReference>
<dbReference type="FunFam" id="3.30.505.10:FF:000038">
    <property type="entry name" value="Tyrosine-protein kinase"/>
    <property type="match status" value="1"/>
</dbReference>
<feature type="compositionally biased region" description="Polar residues" evidence="21">
    <location>
        <begin position="287"/>
        <end position="299"/>
    </location>
</feature>
<dbReference type="PROSITE" id="PS00107">
    <property type="entry name" value="PROTEIN_KINASE_ATP"/>
    <property type="match status" value="1"/>
</dbReference>
<dbReference type="SUPFAM" id="SSF56112">
    <property type="entry name" value="Protein kinase-like (PK-like)"/>
    <property type="match status" value="1"/>
</dbReference>
<dbReference type="InterPro" id="IPR023420">
    <property type="entry name" value="Kinase_SYK/ZAP-70_inter-SH2_sf"/>
</dbReference>
<evidence type="ECO:0000256" key="12">
    <source>
        <dbReference type="ARBA" id="ARBA00022999"/>
    </source>
</evidence>
<keyword evidence="14 16" id="KW-0829">Tyrosine-protein kinase</keyword>
<dbReference type="InterPro" id="IPR008266">
    <property type="entry name" value="Tyr_kinase_AS"/>
</dbReference>
<dbReference type="Gene3D" id="1.10.510.10">
    <property type="entry name" value="Transferase(Phosphotransferase) domain 1"/>
    <property type="match status" value="1"/>
</dbReference>
<dbReference type="PIRSF" id="PIRSF000604">
    <property type="entry name" value="TyrPK_SYK"/>
    <property type="match status" value="1"/>
</dbReference>
<dbReference type="InterPro" id="IPR001245">
    <property type="entry name" value="Ser-Thr/Tyr_kinase_cat_dom"/>
</dbReference>
<evidence type="ECO:0000256" key="15">
    <source>
        <dbReference type="ARBA" id="ARBA00051245"/>
    </source>
</evidence>
<accession>A0A3Q2H5Q2</accession>
<evidence type="ECO:0000259" key="23">
    <source>
        <dbReference type="PROSITE" id="PS50011"/>
    </source>
</evidence>
<organism evidence="24 25">
    <name type="scientific">Equus caballus</name>
    <name type="common">Horse</name>
    <dbReference type="NCBI Taxonomy" id="9796"/>
    <lineage>
        <taxon>Eukaryota</taxon>
        <taxon>Metazoa</taxon>
        <taxon>Chordata</taxon>
        <taxon>Craniata</taxon>
        <taxon>Vertebrata</taxon>
        <taxon>Euteleostomi</taxon>
        <taxon>Mammalia</taxon>
        <taxon>Eutheria</taxon>
        <taxon>Laurasiatheria</taxon>
        <taxon>Perissodactyla</taxon>
        <taxon>Equidae</taxon>
        <taxon>Equus</taxon>
    </lineage>
</organism>
<evidence type="ECO:0000256" key="11">
    <source>
        <dbReference type="ARBA" id="ARBA00022859"/>
    </source>
</evidence>
<reference evidence="24" key="3">
    <citation type="submission" date="2025-09" db="UniProtKB">
        <authorList>
            <consortium name="Ensembl"/>
        </authorList>
    </citation>
    <scope>IDENTIFICATION</scope>
    <source>
        <strain evidence="24">Thoroughbred</strain>
    </source>
</reference>
<dbReference type="InterPro" id="IPR000980">
    <property type="entry name" value="SH2"/>
</dbReference>
<keyword evidence="5" id="KW-0399">Innate immunity</keyword>
<dbReference type="GeneTree" id="ENSGT00940000159053"/>